<evidence type="ECO:0000313" key="3">
    <source>
        <dbReference type="Proteomes" id="UP000094828"/>
    </source>
</evidence>
<dbReference type="EMBL" id="LYDR01000127">
    <property type="protein sequence ID" value="ODA29608.1"/>
    <property type="molecule type" value="Genomic_DNA"/>
</dbReference>
<name>A0A1C3E8L3_9PLAN</name>
<dbReference type="Proteomes" id="UP000094828">
    <property type="component" value="Unassembled WGS sequence"/>
</dbReference>
<feature type="transmembrane region" description="Helical" evidence="1">
    <location>
        <begin position="128"/>
        <end position="148"/>
    </location>
</feature>
<keyword evidence="1" id="KW-0472">Membrane</keyword>
<dbReference type="AlphaFoldDB" id="A0A1C3E8L3"/>
<sequence length="153" mass="16603">MKTESNKSLMPTIGTLIVMLTVAPLAVTTTLVCSHPDWDRKIELVIMEILVMALFGLITVPLWPTYIPAVVLTPLIMRHVAAWQSFHTTPLPVVILLSMIIGSLYGLLILAPAIVLSMHHSEGLNRDWIVAGAVSGSVTLTCICLIHRSSGPD</sequence>
<proteinExistence type="predicted"/>
<feature type="transmembrane region" description="Helical" evidence="1">
    <location>
        <begin position="12"/>
        <end position="32"/>
    </location>
</feature>
<reference evidence="2 3" key="1">
    <citation type="submission" date="2016-05" db="EMBL/GenBank/DDBJ databases">
        <title>Genomic and physiological characterization of Planctopirus sp. isolated from fresh water lake.</title>
        <authorList>
            <person name="Subhash Y."/>
            <person name="Ramana C."/>
        </authorList>
    </citation>
    <scope>NUCLEOTIDE SEQUENCE [LARGE SCALE GENOMIC DNA]</scope>
    <source>
        <strain evidence="2 3">JC280</strain>
    </source>
</reference>
<organism evidence="2 3">
    <name type="scientific">Planctopirus hydrillae</name>
    <dbReference type="NCBI Taxonomy" id="1841610"/>
    <lineage>
        <taxon>Bacteria</taxon>
        <taxon>Pseudomonadati</taxon>
        <taxon>Planctomycetota</taxon>
        <taxon>Planctomycetia</taxon>
        <taxon>Planctomycetales</taxon>
        <taxon>Planctomycetaceae</taxon>
        <taxon>Planctopirus</taxon>
    </lineage>
</organism>
<gene>
    <name evidence="2" type="ORF">A6X21_08000</name>
</gene>
<keyword evidence="3" id="KW-1185">Reference proteome</keyword>
<keyword evidence="1" id="KW-0812">Transmembrane</keyword>
<protein>
    <submittedName>
        <fullName evidence="2">Uncharacterized protein</fullName>
    </submittedName>
</protein>
<keyword evidence="1" id="KW-1133">Transmembrane helix</keyword>
<comment type="caution">
    <text evidence="2">The sequence shown here is derived from an EMBL/GenBank/DDBJ whole genome shotgun (WGS) entry which is preliminary data.</text>
</comment>
<feature type="transmembrane region" description="Helical" evidence="1">
    <location>
        <begin position="44"/>
        <end position="63"/>
    </location>
</feature>
<feature type="transmembrane region" description="Helical" evidence="1">
    <location>
        <begin position="93"/>
        <end position="116"/>
    </location>
</feature>
<evidence type="ECO:0000256" key="1">
    <source>
        <dbReference type="SAM" id="Phobius"/>
    </source>
</evidence>
<accession>A0A1C3E8L3</accession>
<evidence type="ECO:0000313" key="2">
    <source>
        <dbReference type="EMBL" id="ODA29608.1"/>
    </source>
</evidence>